<gene>
    <name evidence="1" type="ORF">SAMN06265795_1178</name>
</gene>
<sequence length="126" mass="14286">MRMSDDQYFRSCVAQERHLAQLLGHHNIEECYESAGTLWENSKALPKWTRDWQACGPLLSRYHLDIRFLQEPAGGQSDMVAIGPVTVHLSDHPNADAALRFGIVKAAIHCIEHARHRHHGDHPSMS</sequence>
<evidence type="ECO:0000313" key="2">
    <source>
        <dbReference type="Proteomes" id="UP000198284"/>
    </source>
</evidence>
<protein>
    <recommendedName>
        <fullName evidence="3">Aminoacyl-tRNA synthetase</fullName>
    </recommendedName>
</protein>
<dbReference type="EMBL" id="FZOT01000017">
    <property type="protein sequence ID" value="SNT20387.1"/>
    <property type="molecule type" value="Genomic_DNA"/>
</dbReference>
<dbReference type="Proteomes" id="UP000198284">
    <property type="component" value="Unassembled WGS sequence"/>
</dbReference>
<accession>A0A239KPT4</accession>
<evidence type="ECO:0008006" key="3">
    <source>
        <dbReference type="Google" id="ProtNLM"/>
    </source>
</evidence>
<name>A0A239KPT4_9BURK</name>
<reference evidence="1 2" key="1">
    <citation type="submission" date="2017-06" db="EMBL/GenBank/DDBJ databases">
        <authorList>
            <person name="Kim H.J."/>
            <person name="Triplett B.A."/>
        </authorList>
    </citation>
    <scope>NUCLEOTIDE SEQUENCE [LARGE SCALE GENOMIC DNA]</scope>
    <source>
        <strain evidence="1 2">U15</strain>
    </source>
</reference>
<dbReference type="RefSeq" id="WP_089401112.1">
    <property type="nucleotide sequence ID" value="NZ_FZOT01000017.1"/>
</dbReference>
<evidence type="ECO:0000313" key="1">
    <source>
        <dbReference type="EMBL" id="SNT20387.1"/>
    </source>
</evidence>
<organism evidence="1 2">
    <name type="scientific">Noviherbaspirillum humi</name>
    <dbReference type="NCBI Taxonomy" id="1688639"/>
    <lineage>
        <taxon>Bacteria</taxon>
        <taxon>Pseudomonadati</taxon>
        <taxon>Pseudomonadota</taxon>
        <taxon>Betaproteobacteria</taxon>
        <taxon>Burkholderiales</taxon>
        <taxon>Oxalobacteraceae</taxon>
        <taxon>Noviherbaspirillum</taxon>
    </lineage>
</organism>
<proteinExistence type="predicted"/>
<dbReference type="OrthoDB" id="8907939at2"/>
<dbReference type="AlphaFoldDB" id="A0A239KPT4"/>
<keyword evidence="2" id="KW-1185">Reference proteome</keyword>